<feature type="domain" description="C2H2-type" evidence="10">
    <location>
        <begin position="41"/>
        <end position="69"/>
    </location>
</feature>
<dbReference type="Proteomes" id="UP000094527">
    <property type="component" value="Unassembled WGS sequence"/>
</dbReference>
<keyword evidence="7" id="KW-0804">Transcription</keyword>
<evidence type="ECO:0000256" key="5">
    <source>
        <dbReference type="ARBA" id="ARBA00022833"/>
    </source>
</evidence>
<dbReference type="PANTHER" id="PTHR47772:SF13">
    <property type="entry name" value="GASTRULA ZINC FINGER PROTEIN XLCGF49.1-LIKE-RELATED"/>
    <property type="match status" value="1"/>
</dbReference>
<evidence type="ECO:0000259" key="10">
    <source>
        <dbReference type="PROSITE" id="PS50157"/>
    </source>
</evidence>
<feature type="domain" description="C2H2-type" evidence="10">
    <location>
        <begin position="70"/>
        <end position="97"/>
    </location>
</feature>
<comment type="subcellular location">
    <subcellularLocation>
        <location evidence="1">Nucleus</location>
    </subcellularLocation>
</comment>
<dbReference type="PROSITE" id="PS00028">
    <property type="entry name" value="ZINC_FINGER_C2H2_1"/>
    <property type="match status" value="6"/>
</dbReference>
<feature type="domain" description="C2H2-type" evidence="10">
    <location>
        <begin position="158"/>
        <end position="185"/>
    </location>
</feature>
<protein>
    <submittedName>
        <fullName evidence="11">Putative zinc finger protein</fullName>
    </submittedName>
</protein>
<keyword evidence="2" id="KW-0479">Metal-binding</keyword>
<dbReference type="SMART" id="SM00355">
    <property type="entry name" value="ZnF_C2H2"/>
    <property type="match status" value="6"/>
</dbReference>
<dbReference type="InterPro" id="IPR013087">
    <property type="entry name" value="Znf_C2H2_type"/>
</dbReference>
<evidence type="ECO:0000256" key="7">
    <source>
        <dbReference type="ARBA" id="ARBA00023163"/>
    </source>
</evidence>
<dbReference type="FunFam" id="3.30.160.60:FF:001049">
    <property type="entry name" value="zinc finger protein 319"/>
    <property type="match status" value="1"/>
</dbReference>
<reference evidence="11 12" key="1">
    <citation type="journal article" date="2016" name="Genome Biol. Evol.">
        <title>Gene Family Evolution Reflects Adaptation to Soil Environmental Stressors in the Genome of the Collembolan Orchesella cincta.</title>
        <authorList>
            <person name="Faddeeva-Vakhrusheva A."/>
            <person name="Derks M.F."/>
            <person name="Anvar S.Y."/>
            <person name="Agamennone V."/>
            <person name="Suring W."/>
            <person name="Smit S."/>
            <person name="van Straalen N.M."/>
            <person name="Roelofs D."/>
        </authorList>
    </citation>
    <scope>NUCLEOTIDE SEQUENCE [LARGE SCALE GENOMIC DNA]</scope>
    <source>
        <tissue evidence="11">Mixed pool</tissue>
    </source>
</reference>
<dbReference type="Gene3D" id="3.30.160.60">
    <property type="entry name" value="Classic Zinc Finger"/>
    <property type="match status" value="5"/>
</dbReference>
<evidence type="ECO:0000256" key="1">
    <source>
        <dbReference type="ARBA" id="ARBA00004123"/>
    </source>
</evidence>
<dbReference type="PANTHER" id="PTHR47772">
    <property type="entry name" value="ZINC FINGER PROTEIN 200"/>
    <property type="match status" value="1"/>
</dbReference>
<comment type="caution">
    <text evidence="11">The sequence shown here is derived from an EMBL/GenBank/DDBJ whole genome shotgun (WGS) entry which is preliminary data.</text>
</comment>
<keyword evidence="12" id="KW-1185">Reference proteome</keyword>
<dbReference type="AlphaFoldDB" id="A0A1D2M3D3"/>
<dbReference type="STRING" id="48709.A0A1D2M3D3"/>
<dbReference type="PROSITE" id="PS50157">
    <property type="entry name" value="ZINC_FINGER_C2H2_2"/>
    <property type="match status" value="5"/>
</dbReference>
<gene>
    <name evidence="11" type="ORF">Ocin01_19261</name>
</gene>
<name>A0A1D2M3D3_ORCCI</name>
<dbReference type="EMBL" id="LJIJ01005360">
    <property type="protein sequence ID" value="ODM87421.1"/>
    <property type="molecule type" value="Genomic_DNA"/>
</dbReference>
<dbReference type="InterPro" id="IPR050636">
    <property type="entry name" value="C2H2-ZF_domain-containing"/>
</dbReference>
<dbReference type="OrthoDB" id="6077919at2759"/>
<evidence type="ECO:0000256" key="3">
    <source>
        <dbReference type="ARBA" id="ARBA00022737"/>
    </source>
</evidence>
<dbReference type="Pfam" id="PF00096">
    <property type="entry name" value="zf-C2H2"/>
    <property type="match status" value="3"/>
</dbReference>
<sequence length="187" mass="21964">MNHIYVHTKEKPFSCKICRKPFQARRDMKVHQLVHTKKKEHKCPECPAAFGINYSLQHHIRSVHRKILPHKCPLCDKAFAIKSNLTSHFNVHSNEKPYKCEKCGAGFSQKCNMRKHLKRHDLVAGKFWCSKCTTNYPNMLVFQRHYLEMHAGINANVLQCIFCEKEFSRWQSLEQHILAHINEKPSA</sequence>
<dbReference type="InterPro" id="IPR036236">
    <property type="entry name" value="Znf_C2H2_sf"/>
</dbReference>
<evidence type="ECO:0000256" key="6">
    <source>
        <dbReference type="ARBA" id="ARBA00023015"/>
    </source>
</evidence>
<proteinExistence type="predicted"/>
<dbReference type="SUPFAM" id="SSF57667">
    <property type="entry name" value="beta-beta-alpha zinc fingers"/>
    <property type="match status" value="3"/>
</dbReference>
<evidence type="ECO:0000256" key="2">
    <source>
        <dbReference type="ARBA" id="ARBA00022723"/>
    </source>
</evidence>
<evidence type="ECO:0000313" key="12">
    <source>
        <dbReference type="Proteomes" id="UP000094527"/>
    </source>
</evidence>
<evidence type="ECO:0000256" key="8">
    <source>
        <dbReference type="ARBA" id="ARBA00023242"/>
    </source>
</evidence>
<evidence type="ECO:0000256" key="4">
    <source>
        <dbReference type="ARBA" id="ARBA00022771"/>
    </source>
</evidence>
<evidence type="ECO:0000256" key="9">
    <source>
        <dbReference type="PROSITE-ProRule" id="PRU00042"/>
    </source>
</evidence>
<feature type="domain" description="C2H2-type" evidence="10">
    <location>
        <begin position="98"/>
        <end position="120"/>
    </location>
</feature>
<dbReference type="GO" id="GO:0005634">
    <property type="term" value="C:nucleus"/>
    <property type="evidence" value="ECO:0007669"/>
    <property type="project" value="UniProtKB-SubCell"/>
</dbReference>
<keyword evidence="3" id="KW-0677">Repeat</keyword>
<feature type="domain" description="C2H2-type" evidence="10">
    <location>
        <begin position="13"/>
        <end position="40"/>
    </location>
</feature>
<keyword evidence="4 9" id="KW-0863">Zinc-finger</keyword>
<dbReference type="FunFam" id="3.30.160.60:FF:000870">
    <property type="entry name" value="zinc finger protein 197 isoform X1"/>
    <property type="match status" value="1"/>
</dbReference>
<accession>A0A1D2M3D3</accession>
<keyword evidence="5" id="KW-0862">Zinc</keyword>
<dbReference type="FunFam" id="3.30.160.60:FF:000145">
    <property type="entry name" value="Zinc finger protein 574"/>
    <property type="match status" value="1"/>
</dbReference>
<organism evidence="11 12">
    <name type="scientific">Orchesella cincta</name>
    <name type="common">Springtail</name>
    <name type="synonym">Podura cincta</name>
    <dbReference type="NCBI Taxonomy" id="48709"/>
    <lineage>
        <taxon>Eukaryota</taxon>
        <taxon>Metazoa</taxon>
        <taxon>Ecdysozoa</taxon>
        <taxon>Arthropoda</taxon>
        <taxon>Hexapoda</taxon>
        <taxon>Collembola</taxon>
        <taxon>Entomobryomorpha</taxon>
        <taxon>Entomobryoidea</taxon>
        <taxon>Orchesellidae</taxon>
        <taxon>Orchesellinae</taxon>
        <taxon>Orchesella</taxon>
    </lineage>
</organism>
<dbReference type="GO" id="GO:0008270">
    <property type="term" value="F:zinc ion binding"/>
    <property type="evidence" value="ECO:0007669"/>
    <property type="project" value="UniProtKB-KW"/>
</dbReference>
<dbReference type="OMA" id="YLEMHAG"/>
<evidence type="ECO:0000313" key="11">
    <source>
        <dbReference type="EMBL" id="ODM87421.1"/>
    </source>
</evidence>
<keyword evidence="8" id="KW-0539">Nucleus</keyword>
<keyword evidence="6" id="KW-0805">Transcription regulation</keyword>